<evidence type="ECO:0000256" key="11">
    <source>
        <dbReference type="ARBA" id="ARBA00023049"/>
    </source>
</evidence>
<dbReference type="PANTHER" id="PTHR35864:SF1">
    <property type="entry name" value="ZINC METALLOPROTEASE YWHC-RELATED"/>
    <property type="match status" value="1"/>
</dbReference>
<evidence type="ECO:0000256" key="10">
    <source>
        <dbReference type="ARBA" id="ARBA00022989"/>
    </source>
</evidence>
<dbReference type="InterPro" id="IPR052348">
    <property type="entry name" value="Metallopeptidase_M50B"/>
</dbReference>
<keyword evidence="12 13" id="KW-0472">Membrane</keyword>
<reference evidence="15" key="2">
    <citation type="journal article" date="2021" name="PeerJ">
        <title>Extensive microbial diversity within the chicken gut microbiome revealed by metagenomics and culture.</title>
        <authorList>
            <person name="Gilroy R."/>
            <person name="Ravi A."/>
            <person name="Getino M."/>
            <person name="Pursley I."/>
            <person name="Horton D.L."/>
            <person name="Alikhan N.F."/>
            <person name="Baker D."/>
            <person name="Gharbi K."/>
            <person name="Hall N."/>
            <person name="Watson M."/>
            <person name="Adriaenssens E.M."/>
            <person name="Foster-Nyarko E."/>
            <person name="Jarju S."/>
            <person name="Secka A."/>
            <person name="Antonio M."/>
            <person name="Oren A."/>
            <person name="Chaudhuri R.R."/>
            <person name="La Ragione R."/>
            <person name="Hildebrand F."/>
            <person name="Pallen M.J."/>
        </authorList>
    </citation>
    <scope>NUCLEOTIDE SEQUENCE</scope>
    <source>
        <strain evidence="15">517</strain>
    </source>
</reference>
<comment type="subcellular location">
    <subcellularLocation>
        <location evidence="2">Cell membrane</location>
        <topology evidence="2">Multi-pass membrane protein</topology>
    </subcellularLocation>
</comment>
<dbReference type="GO" id="GO:0006508">
    <property type="term" value="P:proteolysis"/>
    <property type="evidence" value="ECO:0007669"/>
    <property type="project" value="UniProtKB-KW"/>
</dbReference>
<evidence type="ECO:0000313" key="16">
    <source>
        <dbReference type="Proteomes" id="UP000727857"/>
    </source>
</evidence>
<keyword evidence="11" id="KW-0482">Metalloprotease</keyword>
<dbReference type="GO" id="GO:0005886">
    <property type="term" value="C:plasma membrane"/>
    <property type="evidence" value="ECO:0007669"/>
    <property type="project" value="UniProtKB-SubCell"/>
</dbReference>
<evidence type="ECO:0000313" key="15">
    <source>
        <dbReference type="EMBL" id="MBO8423592.1"/>
    </source>
</evidence>
<reference evidence="15" key="1">
    <citation type="submission" date="2020-10" db="EMBL/GenBank/DDBJ databases">
        <authorList>
            <person name="Gilroy R."/>
        </authorList>
    </citation>
    <scope>NUCLEOTIDE SEQUENCE</scope>
    <source>
        <strain evidence="15">517</strain>
    </source>
</reference>
<dbReference type="CDD" id="cd06158">
    <property type="entry name" value="S2P-M50_like_1"/>
    <property type="match status" value="1"/>
</dbReference>
<evidence type="ECO:0000256" key="8">
    <source>
        <dbReference type="ARBA" id="ARBA00022801"/>
    </source>
</evidence>
<keyword evidence="8" id="KW-0378">Hydrolase</keyword>
<dbReference type="EMBL" id="JADINF010000027">
    <property type="protein sequence ID" value="MBO8423592.1"/>
    <property type="molecule type" value="Genomic_DNA"/>
</dbReference>
<dbReference type="GO" id="GO:0008237">
    <property type="term" value="F:metallopeptidase activity"/>
    <property type="evidence" value="ECO:0007669"/>
    <property type="project" value="UniProtKB-KW"/>
</dbReference>
<dbReference type="AlphaFoldDB" id="A0A940DGA8"/>
<comment type="similarity">
    <text evidence="3">Belongs to the peptidase M50B family.</text>
</comment>
<evidence type="ECO:0000259" key="14">
    <source>
        <dbReference type="Pfam" id="PF02163"/>
    </source>
</evidence>
<dbReference type="InterPro" id="IPR008915">
    <property type="entry name" value="Peptidase_M50"/>
</dbReference>
<dbReference type="GO" id="GO:0046872">
    <property type="term" value="F:metal ion binding"/>
    <property type="evidence" value="ECO:0007669"/>
    <property type="project" value="UniProtKB-KW"/>
</dbReference>
<dbReference type="InterPro" id="IPR044537">
    <property type="entry name" value="Rip2-like"/>
</dbReference>
<evidence type="ECO:0000256" key="2">
    <source>
        <dbReference type="ARBA" id="ARBA00004651"/>
    </source>
</evidence>
<evidence type="ECO:0000256" key="5">
    <source>
        <dbReference type="ARBA" id="ARBA00022670"/>
    </source>
</evidence>
<dbReference type="Pfam" id="PF02163">
    <property type="entry name" value="Peptidase_M50"/>
    <property type="match status" value="1"/>
</dbReference>
<sequence length="242" mass="26634">MFFYNLIVAEGTIAEKIVLALAFLIVAAFSIVIHEFAHAWVAKLNGDLTAKARGRLTLNPVAHFDPVGLLMMLLVGFGWARPVPIDPNNFTNYKRGMFTVSIAGVTANLISAGLMLLILYLAAPVLIFNLSAVASLQLLQNFVIDILVIGVQINFMLALFNLLPIYPLDGFNIVNSFLPHGNPYQTFMVRYGVFCLLALIIIGNVADMFGFRYLDIFGLFGDLITELIYKVLIASAEAFLVL</sequence>
<feature type="transmembrane region" description="Helical" evidence="13">
    <location>
        <begin position="20"/>
        <end position="41"/>
    </location>
</feature>
<organism evidence="15 16">
    <name type="scientific">Candidatus Stercoripulliclostridium pullicola</name>
    <dbReference type="NCBI Taxonomy" id="2840953"/>
    <lineage>
        <taxon>Bacteria</taxon>
        <taxon>Bacillati</taxon>
        <taxon>Bacillota</taxon>
        <taxon>Clostridia</taxon>
        <taxon>Eubacteriales</taxon>
        <taxon>Candidatus Stercoripulliclostridium</taxon>
    </lineage>
</organism>
<evidence type="ECO:0000256" key="13">
    <source>
        <dbReference type="SAM" id="Phobius"/>
    </source>
</evidence>
<keyword evidence="6 13" id="KW-0812">Transmembrane</keyword>
<evidence type="ECO:0000256" key="3">
    <source>
        <dbReference type="ARBA" id="ARBA00007931"/>
    </source>
</evidence>
<keyword evidence="7" id="KW-0479">Metal-binding</keyword>
<evidence type="ECO:0000256" key="6">
    <source>
        <dbReference type="ARBA" id="ARBA00022692"/>
    </source>
</evidence>
<protein>
    <submittedName>
        <fullName evidence="15">Site-2 protease family protein</fullName>
    </submittedName>
</protein>
<keyword evidence="5 15" id="KW-0645">Protease</keyword>
<feature type="transmembrane region" description="Helical" evidence="13">
    <location>
        <begin position="100"/>
        <end position="130"/>
    </location>
</feature>
<proteinExistence type="inferred from homology"/>
<evidence type="ECO:0000256" key="4">
    <source>
        <dbReference type="ARBA" id="ARBA00022475"/>
    </source>
</evidence>
<keyword evidence="9" id="KW-0862">Zinc</keyword>
<accession>A0A940DGA8</accession>
<feature type="transmembrane region" description="Helical" evidence="13">
    <location>
        <begin position="142"/>
        <end position="167"/>
    </location>
</feature>
<evidence type="ECO:0000256" key="1">
    <source>
        <dbReference type="ARBA" id="ARBA00001947"/>
    </source>
</evidence>
<gene>
    <name evidence="15" type="ORF">IAB16_01020</name>
</gene>
<keyword evidence="4" id="KW-1003">Cell membrane</keyword>
<evidence type="ECO:0000256" key="12">
    <source>
        <dbReference type="ARBA" id="ARBA00023136"/>
    </source>
</evidence>
<dbReference type="Proteomes" id="UP000727857">
    <property type="component" value="Unassembled WGS sequence"/>
</dbReference>
<comment type="caution">
    <text evidence="15">The sequence shown here is derived from an EMBL/GenBank/DDBJ whole genome shotgun (WGS) entry which is preliminary data.</text>
</comment>
<evidence type="ECO:0000256" key="7">
    <source>
        <dbReference type="ARBA" id="ARBA00022723"/>
    </source>
</evidence>
<name>A0A940DGA8_9FIRM</name>
<feature type="transmembrane region" description="Helical" evidence="13">
    <location>
        <begin position="61"/>
        <end position="80"/>
    </location>
</feature>
<feature type="domain" description="Peptidase M50" evidence="14">
    <location>
        <begin position="22"/>
        <end position="198"/>
    </location>
</feature>
<keyword evidence="10 13" id="KW-1133">Transmembrane helix</keyword>
<feature type="transmembrane region" description="Helical" evidence="13">
    <location>
        <begin position="187"/>
        <end position="206"/>
    </location>
</feature>
<dbReference type="PANTHER" id="PTHR35864">
    <property type="entry name" value="ZINC METALLOPROTEASE MJ0611-RELATED"/>
    <property type="match status" value="1"/>
</dbReference>
<evidence type="ECO:0000256" key="9">
    <source>
        <dbReference type="ARBA" id="ARBA00022833"/>
    </source>
</evidence>
<comment type="cofactor">
    <cofactor evidence="1">
        <name>Zn(2+)</name>
        <dbReference type="ChEBI" id="CHEBI:29105"/>
    </cofactor>
</comment>